<dbReference type="AlphaFoldDB" id="H3GXL9"/>
<dbReference type="HOGENOM" id="CLU_032269_0_0_1"/>
<feature type="compositionally biased region" description="Basic and acidic residues" evidence="1">
    <location>
        <begin position="112"/>
        <end position="121"/>
    </location>
</feature>
<accession>H3GXL9</accession>
<dbReference type="EnsemblProtists" id="Phyra82362">
    <property type="protein sequence ID" value="Phyra82362"/>
    <property type="gene ID" value="Phyra82362"/>
</dbReference>
<reference evidence="3" key="1">
    <citation type="journal article" date="2006" name="Science">
        <title>Phytophthora genome sequences uncover evolutionary origins and mechanisms of pathogenesis.</title>
        <authorList>
            <person name="Tyler B.M."/>
            <person name="Tripathy S."/>
            <person name="Zhang X."/>
            <person name="Dehal P."/>
            <person name="Jiang R.H."/>
            <person name="Aerts A."/>
            <person name="Arredondo F.D."/>
            <person name="Baxter L."/>
            <person name="Bensasson D."/>
            <person name="Beynon J.L."/>
            <person name="Chapman J."/>
            <person name="Damasceno C.M."/>
            <person name="Dorrance A.E."/>
            <person name="Dou D."/>
            <person name="Dickerman A.W."/>
            <person name="Dubchak I.L."/>
            <person name="Garbelotto M."/>
            <person name="Gijzen M."/>
            <person name="Gordon S.G."/>
            <person name="Govers F."/>
            <person name="Grunwald N.J."/>
            <person name="Huang W."/>
            <person name="Ivors K.L."/>
            <person name="Jones R.W."/>
            <person name="Kamoun S."/>
            <person name="Krampis K."/>
            <person name="Lamour K.H."/>
            <person name="Lee M.K."/>
            <person name="McDonald W.H."/>
            <person name="Medina M."/>
            <person name="Meijer H.J."/>
            <person name="Nordberg E.K."/>
            <person name="Maclean D.J."/>
            <person name="Ospina-Giraldo M.D."/>
            <person name="Morris P.F."/>
            <person name="Phuntumart V."/>
            <person name="Putnam N.H."/>
            <person name="Rash S."/>
            <person name="Rose J.K."/>
            <person name="Sakihama Y."/>
            <person name="Salamov A.A."/>
            <person name="Savidor A."/>
            <person name="Scheuring C.F."/>
            <person name="Smith B.M."/>
            <person name="Sobral B.W."/>
            <person name="Terry A."/>
            <person name="Torto-Alalibo T.A."/>
            <person name="Win J."/>
            <person name="Xu Z."/>
            <person name="Zhang H."/>
            <person name="Grigoriev I.V."/>
            <person name="Rokhsar D.S."/>
            <person name="Boore J.L."/>
        </authorList>
    </citation>
    <scope>NUCLEOTIDE SEQUENCE [LARGE SCALE GENOMIC DNA]</scope>
    <source>
        <strain evidence="3">Pr102</strain>
    </source>
</reference>
<name>H3GXL9_PHYRM</name>
<evidence type="ECO:0000256" key="1">
    <source>
        <dbReference type="SAM" id="MobiDB-lite"/>
    </source>
</evidence>
<feature type="region of interest" description="Disordered" evidence="1">
    <location>
        <begin position="225"/>
        <end position="258"/>
    </location>
</feature>
<dbReference type="InParanoid" id="H3GXL9"/>
<feature type="region of interest" description="Disordered" evidence="1">
    <location>
        <begin position="185"/>
        <end position="208"/>
    </location>
</feature>
<feature type="compositionally biased region" description="Acidic residues" evidence="1">
    <location>
        <begin position="241"/>
        <end position="258"/>
    </location>
</feature>
<feature type="compositionally biased region" description="Basic and acidic residues" evidence="1">
    <location>
        <begin position="82"/>
        <end position="102"/>
    </location>
</feature>
<sequence>MVRIRASRRTAPAAAATHDVDFPHLWRQLRAAGWTAKRPSGLANDWTYTSPDGSSHFIGEAAVLAHALTSGLFNENAQDDNAQDKNEQNDTAQHKHVDTTEHETDENENAQDEIKENERALHLSASDDDERDANTSDDDARPSQASDNEDAAVPTPVELSQGEEIRAFGLLQSVLQLAEPERAATASLRQLSDPDTKEEQKTDEPRAVLRRRVKVDVNYLATNEHSSDYESFSSGKSDDGQIQDDDQEPDREYNNLDDDFVSDSDAVEIDEAFIGSLMIGASDQDKRSIKARQEALRSMQWTAPSSEFKDGGMTAYDDMRGEDAHPVAELREVCHSPVLTFLYFMPKSLWVAITEQTNRYAVQQVDRRAEEQHAKQREGRRETTIPYCEVVLTGFS</sequence>
<keyword evidence="3" id="KW-1185">Reference proteome</keyword>
<dbReference type="eggNOG" id="ENOG502QZSZ">
    <property type="taxonomic scope" value="Eukaryota"/>
</dbReference>
<feature type="compositionally biased region" description="Polar residues" evidence="1">
    <location>
        <begin position="225"/>
        <end position="235"/>
    </location>
</feature>
<dbReference type="PANTHER" id="PTHR46599">
    <property type="entry name" value="PIGGYBAC TRANSPOSABLE ELEMENT-DERIVED PROTEIN 4"/>
    <property type="match status" value="1"/>
</dbReference>
<organism evidence="2 3">
    <name type="scientific">Phytophthora ramorum</name>
    <name type="common">Sudden oak death agent</name>
    <dbReference type="NCBI Taxonomy" id="164328"/>
    <lineage>
        <taxon>Eukaryota</taxon>
        <taxon>Sar</taxon>
        <taxon>Stramenopiles</taxon>
        <taxon>Oomycota</taxon>
        <taxon>Peronosporomycetes</taxon>
        <taxon>Peronosporales</taxon>
        <taxon>Peronosporaceae</taxon>
        <taxon>Phytophthora</taxon>
    </lineage>
</organism>
<protein>
    <submittedName>
        <fullName evidence="2">Uncharacterized protein</fullName>
    </submittedName>
</protein>
<dbReference type="STRING" id="164328.H3GXL9"/>
<dbReference type="EMBL" id="DS566068">
    <property type="status" value="NOT_ANNOTATED_CDS"/>
    <property type="molecule type" value="Genomic_DNA"/>
</dbReference>
<dbReference type="VEuPathDB" id="FungiDB:KRP22_6200"/>
<feature type="compositionally biased region" description="Basic and acidic residues" evidence="1">
    <location>
        <begin position="192"/>
        <end position="207"/>
    </location>
</feature>
<proteinExistence type="predicted"/>
<reference evidence="2" key="2">
    <citation type="submission" date="2015-06" db="UniProtKB">
        <authorList>
            <consortium name="EnsemblProtists"/>
        </authorList>
    </citation>
    <scope>IDENTIFICATION</scope>
    <source>
        <strain evidence="2">Pr102</strain>
    </source>
</reference>
<evidence type="ECO:0000313" key="2">
    <source>
        <dbReference type="EnsemblProtists" id="Phyra82362"/>
    </source>
</evidence>
<dbReference type="PANTHER" id="PTHR46599:SF3">
    <property type="entry name" value="PIGGYBAC TRANSPOSABLE ELEMENT-DERIVED PROTEIN 4"/>
    <property type="match status" value="1"/>
</dbReference>
<feature type="region of interest" description="Disordered" evidence="1">
    <location>
        <begin position="77"/>
        <end position="155"/>
    </location>
</feature>
<evidence type="ECO:0000313" key="3">
    <source>
        <dbReference type="Proteomes" id="UP000005238"/>
    </source>
</evidence>
<dbReference type="Proteomes" id="UP000005238">
    <property type="component" value="Unassembled WGS sequence"/>
</dbReference>
<feature type="compositionally biased region" description="Basic and acidic residues" evidence="1">
    <location>
        <begin position="132"/>
        <end position="141"/>
    </location>
</feature>